<feature type="compositionally biased region" description="Low complexity" evidence="1">
    <location>
        <begin position="8"/>
        <end position="31"/>
    </location>
</feature>
<proteinExistence type="predicted"/>
<evidence type="ECO:0000313" key="2">
    <source>
        <dbReference type="EMBL" id="CAE0727992.1"/>
    </source>
</evidence>
<feature type="region of interest" description="Disordered" evidence="1">
    <location>
        <begin position="1"/>
        <end position="35"/>
    </location>
</feature>
<gene>
    <name evidence="2" type="ORF">PAUS00366_LOCUS20776</name>
</gene>
<dbReference type="EMBL" id="HBIX01031319">
    <property type="protein sequence ID" value="CAE0727992.1"/>
    <property type="molecule type" value="Transcribed_RNA"/>
</dbReference>
<feature type="compositionally biased region" description="Basic and acidic residues" evidence="1">
    <location>
        <begin position="460"/>
        <end position="470"/>
    </location>
</feature>
<feature type="compositionally biased region" description="Low complexity" evidence="1">
    <location>
        <begin position="94"/>
        <end position="104"/>
    </location>
</feature>
<feature type="region of interest" description="Disordered" evidence="1">
    <location>
        <begin position="157"/>
        <end position="230"/>
    </location>
</feature>
<feature type="region of interest" description="Disordered" evidence="1">
    <location>
        <begin position="121"/>
        <end position="142"/>
    </location>
</feature>
<name>A0A7S4EPV9_9STRA</name>
<sequence length="801" mass="89538">MIQHESSTMITTTTNTGIHINNQRSSSPSSSFLIIPTTDADNMDEDQIEVTRMNVNLNIHSSLSSSELQSHNNNECWFDRDTSNTSRHFELNNTRDSSSSTSSTRRQEITLVNTVDSILDLDSQCDDGDDDDDDDDDTSFCNEDEDMLLGIIDNIPSSDAFSSNGNSNKSISSISMDKGLKSRPVTPSQSPSASADCKNYYKQRNNKSNSNMSTNTISNNNNNTTQKTKRTNYYIKQEDFEDQKYQKNAGIMDTLTFYSVTDSLVDTICTSTACTASNNNEPSSITTKNNNNNKSPMATMDDKIKKFQKSCHSAFSKGCDGSDKSFVSNDNEIVSMDIWQLLGCASPPGESELADIWSIRTKTTPEMLRNGQLSQNDGETKQAVRASIKKRLRRIHRLRMDHRRISGASRHGVTITKHCIEQHPSSLDHNHNSNLNNIRKDIHMNKINTNDSNTTIIQDKNHIGNGDNHHQSRKQPQPLMPSSYHAIGKSYSMLDDSLLADFIGQGMVEPIPVEAEEDGYDSDPEINYSSPSSSMIISDSQTLSQADQMEVSPPPSSPSSISLPSLSSSNYYPQHHTNTNTHTHTLSNDHRDVLRVDPIPTDQTEMRESVQQTLNSTWTLTWHPNPENRKEYNISCSKPICINMWIERGTVITSSGVVIEPSFMWRDAYQPLLLSQHKLNDSTQNPWSMRLLNACRITPTSKHGNIDRSKYPLARQNSSFLLKSCGGEEFLLEAGTPEAAIAITERWKLVVARFACLAVTEDVGGIAKEFFHPTCSDSKMLTFSDLTQEDTDVPVDNGRLR</sequence>
<dbReference type="AlphaFoldDB" id="A0A7S4EPV9"/>
<feature type="compositionally biased region" description="Low complexity" evidence="1">
    <location>
        <begin position="162"/>
        <end position="175"/>
    </location>
</feature>
<feature type="compositionally biased region" description="Low complexity" evidence="1">
    <location>
        <begin position="526"/>
        <end position="544"/>
    </location>
</feature>
<organism evidence="2">
    <name type="scientific">Pseudo-nitzschia australis</name>
    <dbReference type="NCBI Taxonomy" id="44445"/>
    <lineage>
        <taxon>Eukaryota</taxon>
        <taxon>Sar</taxon>
        <taxon>Stramenopiles</taxon>
        <taxon>Ochrophyta</taxon>
        <taxon>Bacillariophyta</taxon>
        <taxon>Bacillariophyceae</taxon>
        <taxon>Bacillariophycidae</taxon>
        <taxon>Bacillariales</taxon>
        <taxon>Bacillariaceae</taxon>
        <taxon>Pseudo-nitzschia</taxon>
    </lineage>
</organism>
<feature type="compositionally biased region" description="Acidic residues" evidence="1">
    <location>
        <begin position="123"/>
        <end position="142"/>
    </location>
</feature>
<feature type="compositionally biased region" description="Low complexity" evidence="1">
    <location>
        <begin position="206"/>
        <end position="226"/>
    </location>
</feature>
<reference evidence="2" key="1">
    <citation type="submission" date="2021-01" db="EMBL/GenBank/DDBJ databases">
        <authorList>
            <person name="Corre E."/>
            <person name="Pelletier E."/>
            <person name="Niang G."/>
            <person name="Scheremetjew M."/>
            <person name="Finn R."/>
            <person name="Kale V."/>
            <person name="Holt S."/>
            <person name="Cochrane G."/>
            <person name="Meng A."/>
            <person name="Brown T."/>
            <person name="Cohen L."/>
        </authorList>
    </citation>
    <scope>NUCLEOTIDE SEQUENCE</scope>
    <source>
        <strain evidence="2">10249 10 AB</strain>
    </source>
</reference>
<feature type="region of interest" description="Disordered" evidence="1">
    <location>
        <begin position="516"/>
        <end position="593"/>
    </location>
</feature>
<feature type="compositionally biased region" description="Low complexity" evidence="1">
    <location>
        <begin position="558"/>
        <end position="585"/>
    </location>
</feature>
<protein>
    <submittedName>
        <fullName evidence="2">Uncharacterized protein</fullName>
    </submittedName>
</protein>
<accession>A0A7S4EPV9</accession>
<evidence type="ECO:0000256" key="1">
    <source>
        <dbReference type="SAM" id="MobiDB-lite"/>
    </source>
</evidence>
<feature type="region of interest" description="Disordered" evidence="1">
    <location>
        <begin position="460"/>
        <end position="484"/>
    </location>
</feature>
<feature type="region of interest" description="Disordered" evidence="1">
    <location>
        <begin position="87"/>
        <end position="108"/>
    </location>
</feature>